<dbReference type="AlphaFoldDB" id="A0A5J4T6E5"/>
<organism evidence="2 3">
    <name type="scientific">Streblomastix strix</name>
    <dbReference type="NCBI Taxonomy" id="222440"/>
    <lineage>
        <taxon>Eukaryota</taxon>
        <taxon>Metamonada</taxon>
        <taxon>Preaxostyla</taxon>
        <taxon>Oxymonadida</taxon>
        <taxon>Streblomastigidae</taxon>
        <taxon>Streblomastix</taxon>
    </lineage>
</organism>
<sequence length="91" mass="10037">IQRFGAVLITTEEDGEDAYINVIGWKKEGEVEFWIYTYTINGATTKEEDDFDWLDLTDEDGTVFFDGASTIRAVLGAIAAAVVIPALALLF</sequence>
<keyword evidence="1" id="KW-1133">Transmembrane helix</keyword>
<accession>A0A5J4T6E5</accession>
<dbReference type="Proteomes" id="UP000324800">
    <property type="component" value="Unassembled WGS sequence"/>
</dbReference>
<keyword evidence="1" id="KW-0472">Membrane</keyword>
<name>A0A5J4T6E5_9EUKA</name>
<evidence type="ECO:0000256" key="1">
    <source>
        <dbReference type="SAM" id="Phobius"/>
    </source>
</evidence>
<comment type="caution">
    <text evidence="2">The sequence shown here is derived from an EMBL/GenBank/DDBJ whole genome shotgun (WGS) entry which is preliminary data.</text>
</comment>
<evidence type="ECO:0000313" key="2">
    <source>
        <dbReference type="EMBL" id="KAA6353817.1"/>
    </source>
</evidence>
<feature type="transmembrane region" description="Helical" evidence="1">
    <location>
        <begin position="71"/>
        <end position="90"/>
    </location>
</feature>
<proteinExistence type="predicted"/>
<evidence type="ECO:0000313" key="3">
    <source>
        <dbReference type="Proteomes" id="UP000324800"/>
    </source>
</evidence>
<gene>
    <name evidence="2" type="ORF">EZS28_050657</name>
</gene>
<keyword evidence="1" id="KW-0812">Transmembrane</keyword>
<feature type="non-terminal residue" evidence="2">
    <location>
        <position position="1"/>
    </location>
</feature>
<reference evidence="2 3" key="1">
    <citation type="submission" date="2019-03" db="EMBL/GenBank/DDBJ databases">
        <title>Single cell metagenomics reveals metabolic interactions within the superorganism composed of flagellate Streblomastix strix and complex community of Bacteroidetes bacteria on its surface.</title>
        <authorList>
            <person name="Treitli S.C."/>
            <person name="Kolisko M."/>
            <person name="Husnik F."/>
            <person name="Keeling P."/>
            <person name="Hampl V."/>
        </authorList>
    </citation>
    <scope>NUCLEOTIDE SEQUENCE [LARGE SCALE GENOMIC DNA]</scope>
    <source>
        <strain evidence="2">ST1C</strain>
    </source>
</reference>
<dbReference type="EMBL" id="SNRW01037389">
    <property type="protein sequence ID" value="KAA6353817.1"/>
    <property type="molecule type" value="Genomic_DNA"/>
</dbReference>
<protein>
    <submittedName>
        <fullName evidence="2">Uncharacterized protein</fullName>
    </submittedName>
</protein>